<dbReference type="VEuPathDB" id="TriTrypDB:TcIL3000_10_6750"/>
<dbReference type="Pfam" id="PF14775">
    <property type="entry name" value="NYD-SP28_assoc"/>
    <property type="match status" value="1"/>
</dbReference>
<dbReference type="GO" id="GO:0070286">
    <property type="term" value="P:axonemal dynein complex assembly"/>
    <property type="evidence" value="ECO:0007669"/>
    <property type="project" value="InterPro"/>
</dbReference>
<dbReference type="InterPro" id="IPR039750">
    <property type="entry name" value="DRC1/DRC2"/>
</dbReference>
<name>G0UWY5_TRYCI</name>
<protein>
    <recommendedName>
        <fullName evidence="8">Dynein regulatory complex protein 1/2 N-terminal domain-containing protein</fullName>
    </recommendedName>
</protein>
<evidence type="ECO:0000256" key="4">
    <source>
        <dbReference type="SAM" id="MobiDB-lite"/>
    </source>
</evidence>
<organism evidence="7">
    <name type="scientific">Trypanosoma congolense (strain IL3000)</name>
    <dbReference type="NCBI Taxonomy" id="1068625"/>
    <lineage>
        <taxon>Eukaryota</taxon>
        <taxon>Discoba</taxon>
        <taxon>Euglenozoa</taxon>
        <taxon>Kinetoplastea</taxon>
        <taxon>Metakinetoplastina</taxon>
        <taxon>Trypanosomatida</taxon>
        <taxon>Trypanosomatidae</taxon>
        <taxon>Trypanosoma</taxon>
        <taxon>Nannomonas</taxon>
    </lineage>
</organism>
<sequence>MMVEDTVGESQDQRIAERRQRVLKMMRCMGGDKDDMQKATEVTEESPVSRGNECVRQVREDMAEIYSKAHGALTNWDVVTCENESERRSREEVALLDRLNRRREEKEENETRSGAIQLRFESIYKLDIPHDMRRALDEQQKNCEEVIKVKDRLIDALRLQLEEREEEFVVTLRRNAEDVKSLIEEMRSQTEKYLDTYTRKLRDVEQTYEQERQQQIEKYNEEIQQLMKKRRTRETEYRKRREAKILEAQKKMDEKHSENREEYNEIKREHLKEIHSLMEELERCKAEFLLNGERLSYNLQVLRERIKENKNTQALNKRKLARLQDTLSSLVARYAESEKRYQRANKDLTAQLHRVAGQYRDLQKKFQLFEKADREKHRQLWRMHEEKNTQLVQKCLQADRVIFEEILGVPWSPPELHYWSGEQMVNAFEEEEAASSDEEIELSERAVMLLQILNKQAPFIADDDVLEAIRKVNGITEERAIVESILSTLQIRTTEEVEDMLQFFCVEDDDAGCTMFIRPEEAIGALKSFLKSREVRQEQRKDSQKQREKKDTHTARLKQEEWKRAAEREYWSRMADSVPEDHRRVWSFLEKGLGRYLKQLKQRKSLIEQTDSLRANNDELRSLLSQYVQRDINFQLQLPPKLLSEGFSRT</sequence>
<dbReference type="InterPro" id="IPR039505">
    <property type="entry name" value="DRC1/2_N"/>
</dbReference>
<feature type="domain" description="Dynein regulatory complex protein 1/2 N-terminal" evidence="5">
    <location>
        <begin position="81"/>
        <end position="179"/>
    </location>
</feature>
<feature type="coiled-coil region" evidence="3">
    <location>
        <begin position="136"/>
        <end position="287"/>
    </location>
</feature>
<feature type="coiled-coil region" evidence="3">
    <location>
        <begin position="320"/>
        <end position="365"/>
    </location>
</feature>
<dbReference type="EMBL" id="HE575323">
    <property type="protein sequence ID" value="CCC93902.1"/>
    <property type="molecule type" value="Genomic_DNA"/>
</dbReference>
<dbReference type="Pfam" id="PF14772">
    <property type="entry name" value="NYD-SP28"/>
    <property type="match status" value="1"/>
</dbReference>
<dbReference type="PANTHER" id="PTHR21625:SF1">
    <property type="entry name" value="DYNEIN REGULATORY COMPLEX PROTEIN 1"/>
    <property type="match status" value="1"/>
</dbReference>
<dbReference type="AlphaFoldDB" id="G0UWY5"/>
<feature type="region of interest" description="Disordered" evidence="4">
    <location>
        <begin position="536"/>
        <end position="556"/>
    </location>
</feature>
<feature type="domain" description="Dynein regulatory complex protein 1 C-terminal" evidence="6">
    <location>
        <begin position="569"/>
        <end position="628"/>
    </location>
</feature>
<evidence type="ECO:0000256" key="1">
    <source>
        <dbReference type="ARBA" id="ARBA00009688"/>
    </source>
</evidence>
<accession>G0UWY5</accession>
<dbReference type="GO" id="GO:0060285">
    <property type="term" value="P:cilium-dependent cell motility"/>
    <property type="evidence" value="ECO:0007669"/>
    <property type="project" value="TreeGrafter"/>
</dbReference>
<dbReference type="InterPro" id="IPR029440">
    <property type="entry name" value="DRC1_C"/>
</dbReference>
<dbReference type="GO" id="GO:0005858">
    <property type="term" value="C:axonemal dynein complex"/>
    <property type="evidence" value="ECO:0007669"/>
    <property type="project" value="InterPro"/>
</dbReference>
<evidence type="ECO:0000259" key="6">
    <source>
        <dbReference type="Pfam" id="PF14775"/>
    </source>
</evidence>
<gene>
    <name evidence="7" type="ORF">TCIL3000_10_6750</name>
</gene>
<comment type="similarity">
    <text evidence="1">Belongs to the DRC1 family.</text>
</comment>
<dbReference type="PANTHER" id="PTHR21625">
    <property type="entry name" value="NYD-SP28 PROTEIN"/>
    <property type="match status" value="1"/>
</dbReference>
<reference evidence="7" key="1">
    <citation type="journal article" date="2012" name="Proc. Natl. Acad. Sci. U.S.A.">
        <title>Antigenic diversity is generated by distinct evolutionary mechanisms in African trypanosome species.</title>
        <authorList>
            <person name="Jackson A.P."/>
            <person name="Berry A."/>
            <person name="Aslett M."/>
            <person name="Allison H.C."/>
            <person name="Burton P."/>
            <person name="Vavrova-Anderson J."/>
            <person name="Brown R."/>
            <person name="Browne H."/>
            <person name="Corton N."/>
            <person name="Hauser H."/>
            <person name="Gamble J."/>
            <person name="Gilderthorp R."/>
            <person name="Marcello L."/>
            <person name="McQuillan J."/>
            <person name="Otto T.D."/>
            <person name="Quail M.A."/>
            <person name="Sanders M.J."/>
            <person name="van Tonder A."/>
            <person name="Ginger M.L."/>
            <person name="Field M.C."/>
            <person name="Barry J.D."/>
            <person name="Hertz-Fowler C."/>
            <person name="Berriman M."/>
        </authorList>
    </citation>
    <scope>NUCLEOTIDE SEQUENCE</scope>
    <source>
        <strain evidence="7">IL3000</strain>
    </source>
</reference>
<evidence type="ECO:0000313" key="7">
    <source>
        <dbReference type="EMBL" id="CCC93902.1"/>
    </source>
</evidence>
<dbReference type="GO" id="GO:0003352">
    <property type="term" value="P:regulation of cilium movement"/>
    <property type="evidence" value="ECO:0007669"/>
    <property type="project" value="TreeGrafter"/>
</dbReference>
<evidence type="ECO:0008006" key="8">
    <source>
        <dbReference type="Google" id="ProtNLM"/>
    </source>
</evidence>
<proteinExistence type="inferred from homology"/>
<evidence type="ECO:0000256" key="2">
    <source>
        <dbReference type="ARBA" id="ARBA00023054"/>
    </source>
</evidence>
<evidence type="ECO:0000259" key="5">
    <source>
        <dbReference type="Pfam" id="PF14772"/>
    </source>
</evidence>
<keyword evidence="2 3" id="KW-0175">Coiled coil</keyword>
<evidence type="ECO:0000256" key="3">
    <source>
        <dbReference type="SAM" id="Coils"/>
    </source>
</evidence>